<dbReference type="InterPro" id="IPR013780">
    <property type="entry name" value="Glyco_hydro_b"/>
</dbReference>
<dbReference type="EMBL" id="JAOTIF010000031">
    <property type="protein sequence ID" value="MCU7552275.1"/>
    <property type="molecule type" value="Genomic_DNA"/>
</dbReference>
<comment type="subunit">
    <text evidence="2">Monomer.</text>
</comment>
<dbReference type="InterPro" id="IPR052720">
    <property type="entry name" value="Glycosyl_hydrolase_97"/>
</dbReference>
<dbReference type="PANTHER" id="PTHR35803">
    <property type="entry name" value="GLUCAN 1,4-ALPHA-GLUCOSIDASE SUSB-RELATED"/>
    <property type="match status" value="1"/>
</dbReference>
<proteinExistence type="predicted"/>
<keyword evidence="4" id="KW-0106">Calcium</keyword>
<evidence type="ECO:0000256" key="5">
    <source>
        <dbReference type="ARBA" id="ARBA00023295"/>
    </source>
</evidence>
<feature type="domain" description="Glycosyl-hydrolase 97 catalytic" evidence="7">
    <location>
        <begin position="305"/>
        <end position="454"/>
    </location>
</feature>
<feature type="chain" id="PRO_5040830115" evidence="6">
    <location>
        <begin position="19"/>
        <end position="643"/>
    </location>
</feature>
<feature type="signal peptide" evidence="6">
    <location>
        <begin position="1"/>
        <end position="18"/>
    </location>
</feature>
<evidence type="ECO:0000313" key="10">
    <source>
        <dbReference type="EMBL" id="MCU7552275.1"/>
    </source>
</evidence>
<evidence type="ECO:0000256" key="2">
    <source>
        <dbReference type="ARBA" id="ARBA00011245"/>
    </source>
</evidence>
<reference evidence="10" key="1">
    <citation type="submission" date="2022-09" db="EMBL/GenBank/DDBJ databases">
        <authorList>
            <person name="Yuan C."/>
            <person name="Ke Z."/>
        </authorList>
    </citation>
    <scope>NUCLEOTIDE SEQUENCE</scope>
    <source>
        <strain evidence="10">LB-8</strain>
    </source>
</reference>
<dbReference type="InterPro" id="IPR019563">
    <property type="entry name" value="GH97_catalytic"/>
</dbReference>
<evidence type="ECO:0000256" key="1">
    <source>
        <dbReference type="ARBA" id="ARBA00001913"/>
    </source>
</evidence>
<sequence length="643" mass="72853">MKSTVVSAIFFALSTCSAFVQKLIVQSPNQKINVALFSSQNNDVGAWYLKASYSDNEKISEAIPRIDLGLSRSDQDFSSELKFLKAGKPLLINEQYTALHGKKSVCTNSANEVTVSFENPSKAKLNIIIRAYNDGVAFRYGFPEKKGTFEMKDELTTYSVPNETMRWMEKWNPANEGLYTAMSDDKVQKQEWCYPVLFQLKDSSCWYLLHESDVNRTYCGSKLSNQVDASKYKITFPNPKDGRGMGSSTPTITLPWKSPWRVMIMGSLSDIVSSTLVDDVSSPSVVKNTDWIKPGLVSWNYWSSNHGTKDYKVVCEFADLAARMNWPYMLLDWEWDAMSNGGNIEDAAKYIVSKGVKPLIWYNSGGNHTWVSSTPKDRMLTHENRVEEFTKLKKMGFAGVKIDFFESEKQDMIKYYLDILEDAAQFEMLVYFHGCLVPRGWSRTYPNLMTYEGVRGAEWYNNGPEFTTTAPEHNTILPFTRNVVGPMDYTPVTFTNSQFPHLTSYGHELALSVLFESGLQHLADRPEGYLELPDAAKAFLKCVPNAWDETKLLEGYPGKDVLMARRKGDAWYIGGINAEIREKQKTLQFGFLPDKVKYKLTLIADGKHDKAFATKYQVVDKSSSVDVRMLRRGGFAASLVPIQ</sequence>
<dbReference type="Proteomes" id="UP001155483">
    <property type="component" value="Unassembled WGS sequence"/>
</dbReference>
<keyword evidence="6" id="KW-0732">Signal</keyword>
<keyword evidence="3 10" id="KW-0378">Hydrolase</keyword>
<gene>
    <name evidence="10" type="ORF">OCK74_24360</name>
</gene>
<dbReference type="InterPro" id="IPR029486">
    <property type="entry name" value="GH97_N"/>
</dbReference>
<dbReference type="SUPFAM" id="SSF51445">
    <property type="entry name" value="(Trans)glycosidases"/>
    <property type="match status" value="1"/>
</dbReference>
<evidence type="ECO:0000256" key="4">
    <source>
        <dbReference type="ARBA" id="ARBA00022837"/>
    </source>
</evidence>
<dbReference type="Gene3D" id="2.60.40.1180">
    <property type="entry name" value="Golgi alpha-mannosidase II"/>
    <property type="match status" value="1"/>
</dbReference>
<evidence type="ECO:0000256" key="6">
    <source>
        <dbReference type="SAM" id="SignalP"/>
    </source>
</evidence>
<dbReference type="RefSeq" id="WP_279299711.1">
    <property type="nucleotide sequence ID" value="NZ_JAOTIF010000031.1"/>
</dbReference>
<evidence type="ECO:0000259" key="9">
    <source>
        <dbReference type="Pfam" id="PF14509"/>
    </source>
</evidence>
<dbReference type="Gene3D" id="2.70.98.10">
    <property type="match status" value="1"/>
</dbReference>
<feature type="domain" description="Glycosyl-hydrolase 97 N-terminal" evidence="8">
    <location>
        <begin position="25"/>
        <end position="283"/>
    </location>
</feature>
<name>A0A9X3B9P5_9BACT</name>
<dbReference type="Pfam" id="PF14508">
    <property type="entry name" value="GH97_N"/>
    <property type="match status" value="1"/>
</dbReference>
<dbReference type="InterPro" id="IPR029483">
    <property type="entry name" value="GH97_C"/>
</dbReference>
<feature type="domain" description="Glycosyl-hydrolase 97 C-terminal oligomerisation" evidence="9">
    <location>
        <begin position="546"/>
        <end position="639"/>
    </location>
</feature>
<keyword evidence="11" id="KW-1185">Reference proteome</keyword>
<evidence type="ECO:0000313" key="11">
    <source>
        <dbReference type="Proteomes" id="UP001155483"/>
    </source>
</evidence>
<comment type="cofactor">
    <cofactor evidence="1">
        <name>Ca(2+)</name>
        <dbReference type="ChEBI" id="CHEBI:29108"/>
    </cofactor>
</comment>
<dbReference type="AlphaFoldDB" id="A0A9X3B9P5"/>
<reference evidence="10" key="2">
    <citation type="submission" date="2023-04" db="EMBL/GenBank/DDBJ databases">
        <title>Paracnuella aquatica gen. nov., sp. nov., a member of the family Chitinophagaceae isolated from a hot spring.</title>
        <authorList>
            <person name="Wang C."/>
        </authorList>
    </citation>
    <scope>NUCLEOTIDE SEQUENCE</scope>
    <source>
        <strain evidence="10">LB-8</strain>
    </source>
</reference>
<evidence type="ECO:0000256" key="3">
    <source>
        <dbReference type="ARBA" id="ARBA00022801"/>
    </source>
</evidence>
<dbReference type="InterPro" id="IPR013785">
    <property type="entry name" value="Aldolase_TIM"/>
</dbReference>
<dbReference type="Gene3D" id="3.20.20.70">
    <property type="entry name" value="Aldolase class I"/>
    <property type="match status" value="1"/>
</dbReference>
<accession>A0A9X3B9P5</accession>
<keyword evidence="5" id="KW-0326">Glycosidase</keyword>
<dbReference type="InterPro" id="IPR014718">
    <property type="entry name" value="GH-type_carb-bd"/>
</dbReference>
<dbReference type="PANTHER" id="PTHR35803:SF2">
    <property type="entry name" value="RETAINING ALPHA-GALACTOSIDASE"/>
    <property type="match status" value="1"/>
</dbReference>
<organism evidence="10 11">
    <name type="scientific">Paraflavisolibacter caeni</name>
    <dbReference type="NCBI Taxonomy" id="2982496"/>
    <lineage>
        <taxon>Bacteria</taxon>
        <taxon>Pseudomonadati</taxon>
        <taxon>Bacteroidota</taxon>
        <taxon>Chitinophagia</taxon>
        <taxon>Chitinophagales</taxon>
        <taxon>Chitinophagaceae</taxon>
        <taxon>Paraflavisolibacter</taxon>
    </lineage>
</organism>
<dbReference type="Pfam" id="PF10566">
    <property type="entry name" value="Glyco_hydro_97"/>
    <property type="match status" value="1"/>
</dbReference>
<dbReference type="Pfam" id="PF14509">
    <property type="entry name" value="GH97_C"/>
    <property type="match status" value="1"/>
</dbReference>
<dbReference type="GO" id="GO:0030246">
    <property type="term" value="F:carbohydrate binding"/>
    <property type="evidence" value="ECO:0007669"/>
    <property type="project" value="InterPro"/>
</dbReference>
<dbReference type="GO" id="GO:0016798">
    <property type="term" value="F:hydrolase activity, acting on glycosyl bonds"/>
    <property type="evidence" value="ECO:0007669"/>
    <property type="project" value="UniProtKB-KW"/>
</dbReference>
<comment type="caution">
    <text evidence="10">The sequence shown here is derived from an EMBL/GenBank/DDBJ whole genome shotgun (WGS) entry which is preliminary data.</text>
</comment>
<dbReference type="InterPro" id="IPR017853">
    <property type="entry name" value="GH"/>
</dbReference>
<protein>
    <submittedName>
        <fullName evidence="10">Glycoside hydrolase family 97 protein</fullName>
    </submittedName>
</protein>
<evidence type="ECO:0000259" key="8">
    <source>
        <dbReference type="Pfam" id="PF14508"/>
    </source>
</evidence>
<evidence type="ECO:0000259" key="7">
    <source>
        <dbReference type="Pfam" id="PF10566"/>
    </source>
</evidence>